<dbReference type="InterPro" id="IPR014962">
    <property type="entry name" value="YolD"/>
</dbReference>
<reference evidence="1 2" key="1">
    <citation type="submission" date="2018-01" db="EMBL/GenBank/DDBJ databases">
        <title>Genome sequence of the PGP bacterium Paenibacillus illinoisensis E3.</title>
        <authorList>
            <person name="Rolli E."/>
            <person name="Marasco R."/>
            <person name="Bessem C."/>
            <person name="Michoud G."/>
            <person name="Gaiarsa S."/>
            <person name="Borin S."/>
            <person name="Daffonchio D."/>
        </authorList>
    </citation>
    <scope>NUCLEOTIDE SEQUENCE [LARGE SCALE GENOMIC DNA]</scope>
    <source>
        <strain evidence="1 2">E3</strain>
    </source>
</reference>
<dbReference type="AlphaFoldDB" id="A0A2W0C0L8"/>
<sequence>MSKKLEANGLWESSRMMLPQHKERIIQHRTQIHVQAKPLIHEDEWEIIAQNVDMSLNYTLQATIEVFNESGNRYIHGIVTSVSTVGKKIKIEMHNGFEWVDFDQLVTVKLEEGGVYGETDF</sequence>
<organism evidence="1 2">
    <name type="scientific">Paenibacillus illinoisensis</name>
    <dbReference type="NCBI Taxonomy" id="59845"/>
    <lineage>
        <taxon>Bacteria</taxon>
        <taxon>Bacillati</taxon>
        <taxon>Bacillota</taxon>
        <taxon>Bacilli</taxon>
        <taxon>Bacillales</taxon>
        <taxon>Paenibacillaceae</taxon>
        <taxon>Paenibacillus</taxon>
    </lineage>
</organism>
<proteinExistence type="predicted"/>
<accession>A0A2W0C0L8</accession>
<dbReference type="OrthoDB" id="2376882at2"/>
<gene>
    <name evidence="1" type="ORF">PIL02S_06350</name>
</gene>
<comment type="caution">
    <text evidence="1">The sequence shown here is derived from an EMBL/GenBank/DDBJ whole genome shotgun (WGS) entry which is preliminary data.</text>
</comment>
<dbReference type="EMBL" id="PRLG01000032">
    <property type="protein sequence ID" value="PYY25773.1"/>
    <property type="molecule type" value="Genomic_DNA"/>
</dbReference>
<name>A0A2W0C0L8_9BACL</name>
<evidence type="ECO:0000313" key="1">
    <source>
        <dbReference type="EMBL" id="PYY25773.1"/>
    </source>
</evidence>
<dbReference type="RefSeq" id="WP_110822760.1">
    <property type="nucleotide sequence ID" value="NZ_CP158836.1"/>
</dbReference>
<dbReference type="Proteomes" id="UP000247459">
    <property type="component" value="Unassembled WGS sequence"/>
</dbReference>
<protein>
    <submittedName>
        <fullName evidence="1">YolD-like protein</fullName>
    </submittedName>
</protein>
<dbReference type="Pfam" id="PF08863">
    <property type="entry name" value="YolD"/>
    <property type="match status" value="1"/>
</dbReference>
<evidence type="ECO:0000313" key="2">
    <source>
        <dbReference type="Proteomes" id="UP000247459"/>
    </source>
</evidence>